<comment type="caution">
    <text evidence="2">The sequence shown here is derived from an EMBL/GenBank/DDBJ whole genome shotgun (WGS) entry which is preliminary data.</text>
</comment>
<protein>
    <recommendedName>
        <fullName evidence="4">AAA family ATPase</fullName>
    </recommendedName>
</protein>
<dbReference type="RefSeq" id="WP_148380815.1">
    <property type="nucleotide sequence ID" value="NZ_VSKN01000006.1"/>
</dbReference>
<evidence type="ECO:0000313" key="3">
    <source>
        <dbReference type="Proteomes" id="UP000323621"/>
    </source>
</evidence>
<organism evidence="2 3">
    <name type="scientific">Bizionia gelidisalsuginis</name>
    <dbReference type="NCBI Taxonomy" id="291188"/>
    <lineage>
        <taxon>Bacteria</taxon>
        <taxon>Pseudomonadati</taxon>
        <taxon>Bacteroidota</taxon>
        <taxon>Flavobacteriia</taxon>
        <taxon>Flavobacteriales</taxon>
        <taxon>Flavobacteriaceae</taxon>
        <taxon>Bizionia</taxon>
    </lineage>
</organism>
<dbReference type="Gene3D" id="3.40.50.300">
    <property type="entry name" value="P-loop containing nucleotide triphosphate hydrolases"/>
    <property type="match status" value="2"/>
</dbReference>
<evidence type="ECO:0000256" key="1">
    <source>
        <dbReference type="SAM" id="Coils"/>
    </source>
</evidence>
<proteinExistence type="predicted"/>
<gene>
    <name evidence="2" type="ORF">ES677_06670</name>
</gene>
<reference evidence="2 3" key="1">
    <citation type="submission" date="2019-08" db="EMBL/GenBank/DDBJ databases">
        <title>Genomes of Antarctic Bizionia species.</title>
        <authorList>
            <person name="Bowman J.P."/>
        </authorList>
    </citation>
    <scope>NUCLEOTIDE SEQUENCE [LARGE SCALE GENOMIC DNA]</scope>
    <source>
        <strain evidence="2 3">IC164</strain>
    </source>
</reference>
<dbReference type="Proteomes" id="UP000323621">
    <property type="component" value="Unassembled WGS sequence"/>
</dbReference>
<name>A0ABY3MBP3_9FLAO</name>
<keyword evidence="1" id="KW-0175">Coiled coil</keyword>
<dbReference type="InterPro" id="IPR027417">
    <property type="entry name" value="P-loop_NTPase"/>
</dbReference>
<accession>A0ABY3MBP3</accession>
<dbReference type="PANTHER" id="PTHR32114:SF2">
    <property type="entry name" value="ABC TRANSPORTER ABCH.3"/>
    <property type="match status" value="1"/>
</dbReference>
<feature type="coiled-coil region" evidence="1">
    <location>
        <begin position="503"/>
        <end position="530"/>
    </location>
</feature>
<dbReference type="SUPFAM" id="SSF52540">
    <property type="entry name" value="P-loop containing nucleoside triphosphate hydrolases"/>
    <property type="match status" value="2"/>
</dbReference>
<dbReference type="EMBL" id="VSKN01000006">
    <property type="protein sequence ID" value="TYC14217.1"/>
    <property type="molecule type" value="Genomic_DNA"/>
</dbReference>
<dbReference type="PANTHER" id="PTHR32114">
    <property type="entry name" value="ABC TRANSPORTER ABCH.3"/>
    <property type="match status" value="1"/>
</dbReference>
<evidence type="ECO:0000313" key="2">
    <source>
        <dbReference type="EMBL" id="TYC14217.1"/>
    </source>
</evidence>
<keyword evidence="3" id="KW-1185">Reference proteome</keyword>
<evidence type="ECO:0008006" key="4">
    <source>
        <dbReference type="Google" id="ProtNLM"/>
    </source>
</evidence>
<sequence>MTSFNKIKSQYNQFIRTLNPDELTPYEIKLINLISDNFVSVASVGTAAGKRALLLNDLINQNRDKLSKSLPKIEDETKASTNDITRINSIEIENFRGFASKELFNLDKPKVLVYGPNGSGKTSFCEALEYSLLGYLSEADAKRIDVKQYITNLHTAKSSQPVLTGANSKGEIVDIKVSPDSYYFCFIEKNRIIDFARYSSKTQGQQENLLATLFGLDEFNSFINGFTENISGKIPVESLKQKELDGKFQELTGQKQNIESSTEKKSEFEGQKKSIAENSKLNKTFDELDLYINGNQDVKGRIELIGDELQKPKGKLFNHTTTSELLESVSKIEKTITLFEENNTKFEQEKDKVSFVEIFKLVQNFEETISDKCPVCETPIEQTKVNPYNNARVKLKELKGIAKIQQDRDNAWSKLVSDVYSFSNDFESRKKSASELQVQVNVEVPEQLKDFQKEKSEQKDYIQDVKRLFANIKSQKDSLLVFDQKTKDSNTNTNKHLENQKVLENEKTALTKLKKEIDGLKSSIKSHQEIINTAKKAVADFDTKNKALIDDIAKEKIILEDNKKFIEAYSTLLQKLNKYKRELPLSLVENLNELTKEFYNFINRGDSKFELIEQIVLPSNAGDRVKVSFQDKPEVELDAMHILSEGHTRCLGLSILLAKVVQDKLPFIIFDDIVNAIDDDHRGRIRELLFDNPVINKRQIIITSHSEEYIKDIENIHFTKKGYKDECKLYTFLKPISKTVRKIETTKKYLNKASEHIEEHSYRDCLMECRRALENLSNDLWRRASKKYVFQISYKVRAPYLPPDLMGIVTSLRKELTALKVSDFEESLNILTWFTGLKTSNNQIWNYLNKGTHEESDRDDFDSLIVEEVLNNLIQLETELHKQK</sequence>